<gene>
    <name evidence="4" type="primary">pchC</name>
    <name evidence="4" type="ORF">GCM10023220_59260</name>
</gene>
<keyword evidence="5" id="KW-1185">Reference proteome</keyword>
<name>A0ABP9CWP6_9ACTN</name>
<dbReference type="InterPro" id="IPR029058">
    <property type="entry name" value="AB_hydrolase_fold"/>
</dbReference>
<feature type="domain" description="Thioesterase TesA-like" evidence="3">
    <location>
        <begin position="30"/>
        <end position="248"/>
    </location>
</feature>
<organism evidence="4 5">
    <name type="scientific">Streptomyces ziwulingensis</name>
    <dbReference type="NCBI Taxonomy" id="1045501"/>
    <lineage>
        <taxon>Bacteria</taxon>
        <taxon>Bacillati</taxon>
        <taxon>Actinomycetota</taxon>
        <taxon>Actinomycetes</taxon>
        <taxon>Kitasatosporales</taxon>
        <taxon>Streptomycetaceae</taxon>
        <taxon>Streptomyces</taxon>
    </lineage>
</organism>
<evidence type="ECO:0000313" key="5">
    <source>
        <dbReference type="Proteomes" id="UP001501265"/>
    </source>
</evidence>
<dbReference type="Gene3D" id="3.40.50.1820">
    <property type="entry name" value="alpha/beta hydrolase"/>
    <property type="match status" value="1"/>
</dbReference>
<evidence type="ECO:0000259" key="3">
    <source>
        <dbReference type="SMART" id="SM00824"/>
    </source>
</evidence>
<dbReference type="SMART" id="SM00824">
    <property type="entry name" value="PKS_TE"/>
    <property type="match status" value="1"/>
</dbReference>
<dbReference type="Pfam" id="PF00975">
    <property type="entry name" value="Thioesterase"/>
    <property type="match status" value="1"/>
</dbReference>
<dbReference type="PANTHER" id="PTHR11487:SF0">
    <property type="entry name" value="S-ACYL FATTY ACID SYNTHASE THIOESTERASE, MEDIUM CHAIN"/>
    <property type="match status" value="1"/>
</dbReference>
<dbReference type="InterPro" id="IPR012223">
    <property type="entry name" value="TEII"/>
</dbReference>
<dbReference type="PANTHER" id="PTHR11487">
    <property type="entry name" value="THIOESTERASE"/>
    <property type="match status" value="1"/>
</dbReference>
<comment type="similarity">
    <text evidence="1">Belongs to the thioesterase family.</text>
</comment>
<evidence type="ECO:0000256" key="1">
    <source>
        <dbReference type="ARBA" id="ARBA00007169"/>
    </source>
</evidence>
<protein>
    <submittedName>
        <fullName evidence="4">Pyochelin biosynthesis editing thioesterase PchC</fullName>
    </submittedName>
</protein>
<dbReference type="SUPFAM" id="SSF53474">
    <property type="entry name" value="alpha/beta-Hydrolases"/>
    <property type="match status" value="1"/>
</dbReference>
<dbReference type="EMBL" id="BAABIG010000072">
    <property type="protein sequence ID" value="GAA4818617.1"/>
    <property type="molecule type" value="Genomic_DNA"/>
</dbReference>
<dbReference type="Proteomes" id="UP001501265">
    <property type="component" value="Unassembled WGS sequence"/>
</dbReference>
<reference evidence="5" key="1">
    <citation type="journal article" date="2019" name="Int. J. Syst. Evol. Microbiol.">
        <title>The Global Catalogue of Microorganisms (GCM) 10K type strain sequencing project: providing services to taxonomists for standard genome sequencing and annotation.</title>
        <authorList>
            <consortium name="The Broad Institute Genomics Platform"/>
            <consortium name="The Broad Institute Genome Sequencing Center for Infectious Disease"/>
            <person name="Wu L."/>
            <person name="Ma J."/>
        </authorList>
    </citation>
    <scope>NUCLEOTIDE SEQUENCE [LARGE SCALE GENOMIC DNA]</scope>
    <source>
        <strain evidence="5">JCM 18081</strain>
    </source>
</reference>
<proteinExistence type="inferred from homology"/>
<accession>A0ABP9CWP6</accession>
<comment type="caution">
    <text evidence="4">The sequence shown here is derived from an EMBL/GenBank/DDBJ whole genome shotgun (WGS) entry which is preliminary data.</text>
</comment>
<evidence type="ECO:0000256" key="2">
    <source>
        <dbReference type="ARBA" id="ARBA00022801"/>
    </source>
</evidence>
<dbReference type="InterPro" id="IPR020802">
    <property type="entry name" value="TesA-like"/>
</dbReference>
<sequence length="262" mass="28618">MLMAMAKPSVSELWLRPCGRVPLAPRLRLVCFPHAGGTAQAFRSWPERLPPGTGMFAVQYPGRQDRFSEPLIDDIDGLTGPLVAALEPFVGEPLVLLGHSMGAFVAYETTVELERRHGRVVDQLVVSGVCPPHRKPPHQVHRQSDEALVADVRRVNASFADLLANPELMRVLLPMIRADYRLSETYRRDEPVPVEARLLAAGGIEDSEVGRQGLLAWSSCAAGHFEVLVQPGGHFYLFDDADAFTASLAERLPGGALWSPAG</sequence>
<dbReference type="InterPro" id="IPR001031">
    <property type="entry name" value="Thioesterase"/>
</dbReference>
<evidence type="ECO:0000313" key="4">
    <source>
        <dbReference type="EMBL" id="GAA4818617.1"/>
    </source>
</evidence>
<keyword evidence="2" id="KW-0378">Hydrolase</keyword>